<name>A0AAV4RY40_CAEEX</name>
<comment type="caution">
    <text evidence="2">The sequence shown here is derived from an EMBL/GenBank/DDBJ whole genome shotgun (WGS) entry which is preliminary data.</text>
</comment>
<gene>
    <name evidence="2" type="ORF">CEXT_527531</name>
</gene>
<dbReference type="AlphaFoldDB" id="A0AAV4RY40"/>
<evidence type="ECO:0000313" key="2">
    <source>
        <dbReference type="EMBL" id="GIY24738.1"/>
    </source>
</evidence>
<keyword evidence="3" id="KW-1185">Reference proteome</keyword>
<evidence type="ECO:0000313" key="3">
    <source>
        <dbReference type="Proteomes" id="UP001054945"/>
    </source>
</evidence>
<keyword evidence="1" id="KW-0732">Signal</keyword>
<sequence length="90" mass="10243">MIFPSHKILYFSKYLFLMWVQCVFQVVEYICPPLGKGTIRNAGAGVYSIDFTLSYAIGRHFGNFDGEIAAISLALDKIEQCEKENNHLFC</sequence>
<organism evidence="2 3">
    <name type="scientific">Caerostris extrusa</name>
    <name type="common">Bark spider</name>
    <name type="synonym">Caerostris bankana</name>
    <dbReference type="NCBI Taxonomy" id="172846"/>
    <lineage>
        <taxon>Eukaryota</taxon>
        <taxon>Metazoa</taxon>
        <taxon>Ecdysozoa</taxon>
        <taxon>Arthropoda</taxon>
        <taxon>Chelicerata</taxon>
        <taxon>Arachnida</taxon>
        <taxon>Araneae</taxon>
        <taxon>Araneomorphae</taxon>
        <taxon>Entelegynae</taxon>
        <taxon>Araneoidea</taxon>
        <taxon>Araneidae</taxon>
        <taxon>Caerostris</taxon>
    </lineage>
</organism>
<dbReference type="EMBL" id="BPLR01008443">
    <property type="protein sequence ID" value="GIY24738.1"/>
    <property type="molecule type" value="Genomic_DNA"/>
</dbReference>
<feature type="signal peptide" evidence="1">
    <location>
        <begin position="1"/>
        <end position="29"/>
    </location>
</feature>
<feature type="chain" id="PRO_5043585091" evidence="1">
    <location>
        <begin position="30"/>
        <end position="90"/>
    </location>
</feature>
<protein>
    <submittedName>
        <fullName evidence="2">Uncharacterized protein</fullName>
    </submittedName>
</protein>
<reference evidence="2 3" key="1">
    <citation type="submission" date="2021-06" db="EMBL/GenBank/DDBJ databases">
        <title>Caerostris extrusa draft genome.</title>
        <authorList>
            <person name="Kono N."/>
            <person name="Arakawa K."/>
        </authorList>
    </citation>
    <scope>NUCLEOTIDE SEQUENCE [LARGE SCALE GENOMIC DNA]</scope>
</reference>
<proteinExistence type="predicted"/>
<evidence type="ECO:0000256" key="1">
    <source>
        <dbReference type="SAM" id="SignalP"/>
    </source>
</evidence>
<accession>A0AAV4RY40</accession>
<dbReference type="Proteomes" id="UP001054945">
    <property type="component" value="Unassembled WGS sequence"/>
</dbReference>